<evidence type="ECO:0008006" key="3">
    <source>
        <dbReference type="Google" id="ProtNLM"/>
    </source>
</evidence>
<evidence type="ECO:0000313" key="1">
    <source>
        <dbReference type="EMBL" id="SEG88843.1"/>
    </source>
</evidence>
<reference evidence="2" key="1">
    <citation type="submission" date="2016-10" db="EMBL/GenBank/DDBJ databases">
        <authorList>
            <person name="Varghese N."/>
            <person name="Submissions S."/>
        </authorList>
    </citation>
    <scope>NUCLEOTIDE SEQUENCE [LARGE SCALE GENOMIC DNA]</scope>
    <source>
        <strain evidence="2">DSM 43163</strain>
    </source>
</reference>
<sequence>MPRYERDPSPCPVCFAPGGTGGTCGDCGWCPLPEGTPTREQERRLESAQRMFDAVAAARISPVEGRDLPYIRSSRPSDTEWATARRYAQVDTDSAEGFRDRLHQVLAGMPDQGRLSIVEAGETGITVTVVGVDGFGLPRSRRRPTVPWRDLVPMLAAGPVDEPAGGPVDELRFRLAGGFGGVDRIRLWAELERNLTQRLPLPDGHQIMPVCTASGWPVPERALAMLGRGRTQDPPTRLAGGDVAAVVSETVAALPLRGHLELVVVRVDRRTGQVHPDGVRLFAAGDQVGTERSLTFRCVHPHPDGTVLAVATWRDDGPRVLSIGSVHLPEGEHRLRAVLAGAGRIKFLDPAGITPEHRPWSELMATLPDRLAPQVAELDVVCLVDLSGDGSAARRRLAAEFVKLAARRLPEPGRLRVAVIGYGRHDFRMEAEDAGVLQGKWLAPPAAALDTLDRLRQVWTDRIPSAPVEDALHQVAKRITTIPPERKVVMLTLGERPPHPPRDDPSGMLPCPHGHDWGSLLRRVQRHPGLLSVAVLDSAEHLTPAWRRIGGDALLRLDRTDAHKLAAVTRIVVPESGRLAFPLPASEG</sequence>
<dbReference type="EMBL" id="FNVO01000022">
    <property type="protein sequence ID" value="SEG88843.1"/>
    <property type="molecule type" value="Genomic_DNA"/>
</dbReference>
<dbReference type="AlphaFoldDB" id="A0A1H6DVR4"/>
<name>A0A1H6DVR4_9ACTN</name>
<keyword evidence="2" id="KW-1185">Reference proteome</keyword>
<evidence type="ECO:0000313" key="2">
    <source>
        <dbReference type="Proteomes" id="UP000236723"/>
    </source>
</evidence>
<dbReference type="SUPFAM" id="SSF53300">
    <property type="entry name" value="vWA-like"/>
    <property type="match status" value="1"/>
</dbReference>
<organism evidence="1 2">
    <name type="scientific">Thermomonospora echinospora</name>
    <dbReference type="NCBI Taxonomy" id="1992"/>
    <lineage>
        <taxon>Bacteria</taxon>
        <taxon>Bacillati</taxon>
        <taxon>Actinomycetota</taxon>
        <taxon>Actinomycetes</taxon>
        <taxon>Streptosporangiales</taxon>
        <taxon>Thermomonosporaceae</taxon>
        <taxon>Thermomonospora</taxon>
    </lineage>
</organism>
<dbReference type="Proteomes" id="UP000236723">
    <property type="component" value="Unassembled WGS sequence"/>
</dbReference>
<proteinExistence type="predicted"/>
<gene>
    <name evidence="1" type="ORF">SAMN04489712_12291</name>
</gene>
<dbReference type="OrthoDB" id="3502217at2"/>
<dbReference type="InterPro" id="IPR036465">
    <property type="entry name" value="vWFA_dom_sf"/>
</dbReference>
<accession>A0A1H6DVR4</accession>
<protein>
    <recommendedName>
        <fullName evidence="3">VWFA domain-containing protein</fullName>
    </recommendedName>
</protein>
<dbReference type="RefSeq" id="WP_146087608.1">
    <property type="nucleotide sequence ID" value="NZ_FNVO01000022.1"/>
</dbReference>